<dbReference type="InterPro" id="IPR003658">
    <property type="entry name" value="Anti-sigma_ant"/>
</dbReference>
<sequence length="130" mass="14097">MTEGLTSRSSDLHAPLPGPYGQVYRCRERTVVELHGEIDIAAATLIGAYVDVVTAVRAEEVVIDLTQVEFFDCSGLALLCRAARRTAEVGGRLWVVCDRHSILRVFRAGGVLGVFRTLPTLDEALAAGRD</sequence>
<accession>A0A2R4T8G1</accession>
<dbReference type="EMBL" id="CP026304">
    <property type="protein sequence ID" value="AVZ75422.1"/>
    <property type="molecule type" value="Genomic_DNA"/>
</dbReference>
<evidence type="ECO:0000256" key="2">
    <source>
        <dbReference type="RuleBase" id="RU003749"/>
    </source>
</evidence>
<dbReference type="KEGG" id="slk:SLUN_27705"/>
<dbReference type="SUPFAM" id="SSF52091">
    <property type="entry name" value="SpoIIaa-like"/>
    <property type="match status" value="1"/>
</dbReference>
<gene>
    <name evidence="4" type="ORF">SLUN_27705</name>
</gene>
<reference evidence="4 5" key="1">
    <citation type="submission" date="2018-01" db="EMBL/GenBank/DDBJ databases">
        <title>Complete genome sequence of Streptomyces lunaelactis MM109T, a Ferroverdin A producer isolated from cave moonmilk deposits.</title>
        <authorList>
            <person name="Naome A."/>
            <person name="Martinet L."/>
            <person name="Maciejewska M."/>
            <person name="Anderssen S."/>
            <person name="Adam D."/>
            <person name="Tenconi E."/>
            <person name="Deflandre B."/>
            <person name="Arguelles-Arias A."/>
            <person name="Calusinska M."/>
            <person name="Copieters W."/>
            <person name="Karim L."/>
            <person name="Hanikenne M."/>
            <person name="Baurain D."/>
            <person name="van Wezel G."/>
            <person name="Smargiasso N."/>
            <person name="de Pauw E."/>
            <person name="Delfosse P."/>
            <person name="Rigali S."/>
        </authorList>
    </citation>
    <scope>NUCLEOTIDE SEQUENCE [LARGE SCALE GENOMIC DNA]</scope>
    <source>
        <strain evidence="4 5">MM109</strain>
    </source>
</reference>
<dbReference type="Proteomes" id="UP000244201">
    <property type="component" value="Chromosome"/>
</dbReference>
<name>A0A2R4T8G1_9ACTN</name>
<dbReference type="Gene3D" id="3.30.750.24">
    <property type="entry name" value="STAS domain"/>
    <property type="match status" value="1"/>
</dbReference>
<keyword evidence="5" id="KW-1185">Reference proteome</keyword>
<dbReference type="PROSITE" id="PS50801">
    <property type="entry name" value="STAS"/>
    <property type="match status" value="1"/>
</dbReference>
<dbReference type="NCBIfam" id="TIGR00377">
    <property type="entry name" value="ant_ant_sig"/>
    <property type="match status" value="1"/>
</dbReference>
<protein>
    <recommendedName>
        <fullName evidence="2">Anti-sigma factor antagonist</fullName>
    </recommendedName>
</protein>
<comment type="similarity">
    <text evidence="1 2">Belongs to the anti-sigma-factor antagonist family.</text>
</comment>
<dbReference type="Pfam" id="PF01740">
    <property type="entry name" value="STAS"/>
    <property type="match status" value="1"/>
</dbReference>
<evidence type="ECO:0000313" key="5">
    <source>
        <dbReference type="Proteomes" id="UP000244201"/>
    </source>
</evidence>
<feature type="domain" description="STAS" evidence="3">
    <location>
        <begin position="31"/>
        <end position="128"/>
    </location>
</feature>
<dbReference type="InterPro" id="IPR036513">
    <property type="entry name" value="STAS_dom_sf"/>
</dbReference>
<dbReference type="InterPro" id="IPR002645">
    <property type="entry name" value="STAS_dom"/>
</dbReference>
<dbReference type="AlphaFoldDB" id="A0A2R4T8G1"/>
<dbReference type="GO" id="GO:0043856">
    <property type="term" value="F:anti-sigma factor antagonist activity"/>
    <property type="evidence" value="ECO:0007669"/>
    <property type="project" value="InterPro"/>
</dbReference>
<dbReference type="RefSeq" id="WP_108152718.1">
    <property type="nucleotide sequence ID" value="NZ_CP026304.1"/>
</dbReference>
<evidence type="ECO:0000256" key="1">
    <source>
        <dbReference type="ARBA" id="ARBA00009013"/>
    </source>
</evidence>
<evidence type="ECO:0000313" key="4">
    <source>
        <dbReference type="EMBL" id="AVZ75422.1"/>
    </source>
</evidence>
<dbReference type="OrthoDB" id="4284170at2"/>
<evidence type="ECO:0000259" key="3">
    <source>
        <dbReference type="PROSITE" id="PS50801"/>
    </source>
</evidence>
<proteinExistence type="inferred from homology"/>
<dbReference type="GeneID" id="55659041"/>
<dbReference type="PANTHER" id="PTHR33495">
    <property type="entry name" value="ANTI-SIGMA FACTOR ANTAGONIST TM_1081-RELATED-RELATED"/>
    <property type="match status" value="1"/>
</dbReference>
<dbReference type="PANTHER" id="PTHR33495:SF2">
    <property type="entry name" value="ANTI-SIGMA FACTOR ANTAGONIST TM_1081-RELATED"/>
    <property type="match status" value="1"/>
</dbReference>
<dbReference type="CDD" id="cd07043">
    <property type="entry name" value="STAS_anti-anti-sigma_factors"/>
    <property type="match status" value="1"/>
</dbReference>
<organism evidence="4 5">
    <name type="scientific">Streptomyces lunaelactis</name>
    <dbReference type="NCBI Taxonomy" id="1535768"/>
    <lineage>
        <taxon>Bacteria</taxon>
        <taxon>Bacillati</taxon>
        <taxon>Actinomycetota</taxon>
        <taxon>Actinomycetes</taxon>
        <taxon>Kitasatosporales</taxon>
        <taxon>Streptomycetaceae</taxon>
        <taxon>Streptomyces</taxon>
    </lineage>
</organism>